<name>A0A6B3SZ11_9BURK</name>
<dbReference type="EMBL" id="JAAIVB010000072">
    <property type="protein sequence ID" value="NEX63529.1"/>
    <property type="molecule type" value="Genomic_DNA"/>
</dbReference>
<organism evidence="1 2">
    <name type="scientific">Noviherbaspirillum galbum</name>
    <dbReference type="NCBI Taxonomy" id="2709383"/>
    <lineage>
        <taxon>Bacteria</taxon>
        <taxon>Pseudomonadati</taxon>
        <taxon>Pseudomonadota</taxon>
        <taxon>Betaproteobacteria</taxon>
        <taxon>Burkholderiales</taxon>
        <taxon>Oxalobacteraceae</taxon>
        <taxon>Noviherbaspirillum</taxon>
    </lineage>
</organism>
<protein>
    <submittedName>
        <fullName evidence="1">Exodeoxyribonuclease VII small subunit</fullName>
    </submittedName>
</protein>
<accession>A0A6B3SZ11</accession>
<dbReference type="AlphaFoldDB" id="A0A6B3SZ11"/>
<dbReference type="NCBIfam" id="NF045605">
    <property type="entry name" value="xseB_Acin_var"/>
    <property type="match status" value="1"/>
</dbReference>
<dbReference type="Proteomes" id="UP000482155">
    <property type="component" value="Unassembled WGS sequence"/>
</dbReference>
<sequence>MADSQVQGFNEAYQTLKANAEKLRNQDDLDIDALVPIVQQSAAAYAVCKERIAAVRAVLAEHLKEDAGLGDAAE</sequence>
<keyword evidence="2" id="KW-1185">Reference proteome</keyword>
<gene>
    <name evidence="1" type="ORF">G3574_20825</name>
</gene>
<reference evidence="1 2" key="1">
    <citation type="submission" date="2020-02" db="EMBL/GenBank/DDBJ databases">
        <authorList>
            <person name="Kim M.K."/>
        </authorList>
    </citation>
    <scope>NUCLEOTIDE SEQUENCE [LARGE SCALE GENOMIC DNA]</scope>
    <source>
        <strain evidence="1 2">17J57-3</strain>
    </source>
</reference>
<evidence type="ECO:0000313" key="1">
    <source>
        <dbReference type="EMBL" id="NEX63529.1"/>
    </source>
</evidence>
<evidence type="ECO:0000313" key="2">
    <source>
        <dbReference type="Proteomes" id="UP000482155"/>
    </source>
</evidence>
<comment type="caution">
    <text evidence="1">The sequence shown here is derived from an EMBL/GenBank/DDBJ whole genome shotgun (WGS) entry which is preliminary data.</text>
</comment>
<proteinExistence type="predicted"/>